<dbReference type="AlphaFoldDB" id="X8CFD4"/>
<protein>
    <submittedName>
        <fullName evidence="1">Putative hydrolase</fullName>
    </submittedName>
</protein>
<dbReference type="EMBL" id="JAOB01000032">
    <property type="protein sequence ID" value="EUA54779.1"/>
    <property type="molecule type" value="Genomic_DNA"/>
</dbReference>
<gene>
    <name evidence="1" type="ORF">I553_1461</name>
</gene>
<reference evidence="1" key="1">
    <citation type="submission" date="2014-01" db="EMBL/GenBank/DDBJ databases">
        <authorList>
            <person name="Brown-Elliot B."/>
            <person name="Wallace R."/>
            <person name="Lenaerts A."/>
            <person name="Ordway D."/>
            <person name="DeGroote M.A."/>
            <person name="Parker T."/>
            <person name="Sizemore C."/>
            <person name="Tallon L.J."/>
            <person name="Sadzewicz L.K."/>
            <person name="Sengamalay N."/>
            <person name="Fraser C.M."/>
            <person name="Hine E."/>
            <person name="Shefchek K.A."/>
            <person name="Das S.P."/>
            <person name="Tettelin H."/>
        </authorList>
    </citation>
    <scope>NUCLEOTIDE SEQUENCE [LARGE SCALE GENOMIC DNA]</scope>
    <source>
        <strain evidence="1">4042</strain>
    </source>
</reference>
<dbReference type="GO" id="GO:0016787">
    <property type="term" value="F:hydrolase activity"/>
    <property type="evidence" value="ECO:0007669"/>
    <property type="project" value="UniProtKB-KW"/>
</dbReference>
<comment type="caution">
    <text evidence="1">The sequence shown here is derived from an EMBL/GenBank/DDBJ whole genome shotgun (WGS) entry which is preliminary data.</text>
</comment>
<accession>X8CFD4</accession>
<evidence type="ECO:0000313" key="1">
    <source>
        <dbReference type="EMBL" id="EUA54779.1"/>
    </source>
</evidence>
<name>X8CFD4_MYCXE</name>
<sequence length="98" mass="10761">MVERLVLVATGGVTRDVNIVLRWASLPMGGEALALLRLPLVLPSLQIAGRAAGRLFGSTALGRDLPDVLRILADLPEPRRRRRSPARCGQWWIGAARW</sequence>
<proteinExistence type="predicted"/>
<organism evidence="1">
    <name type="scientific">Mycobacterium xenopi 4042</name>
    <dbReference type="NCBI Taxonomy" id="1299334"/>
    <lineage>
        <taxon>Bacteria</taxon>
        <taxon>Bacillati</taxon>
        <taxon>Actinomycetota</taxon>
        <taxon>Actinomycetes</taxon>
        <taxon>Mycobacteriales</taxon>
        <taxon>Mycobacteriaceae</taxon>
        <taxon>Mycobacterium</taxon>
    </lineage>
</organism>
<keyword evidence="1" id="KW-0378">Hydrolase</keyword>
<dbReference type="PATRIC" id="fig|1299334.3.peg.3271"/>